<evidence type="ECO:0000313" key="2">
    <source>
        <dbReference type="EMBL" id="KAF1847955.1"/>
    </source>
</evidence>
<protein>
    <submittedName>
        <fullName evidence="2">Uncharacterized protein</fullName>
    </submittedName>
</protein>
<name>A0A9P4LAD7_9PLEO</name>
<dbReference type="AlphaFoldDB" id="A0A9P4LAD7"/>
<comment type="caution">
    <text evidence="2">The sequence shown here is derived from an EMBL/GenBank/DDBJ whole genome shotgun (WGS) entry which is preliminary data.</text>
</comment>
<evidence type="ECO:0000313" key="3">
    <source>
        <dbReference type="Proteomes" id="UP000800039"/>
    </source>
</evidence>
<proteinExistence type="predicted"/>
<dbReference type="RefSeq" id="XP_040790518.1">
    <property type="nucleotide sequence ID" value="XM_040938601.1"/>
</dbReference>
<dbReference type="EMBL" id="ML976615">
    <property type="protein sequence ID" value="KAF1847955.1"/>
    <property type="molecule type" value="Genomic_DNA"/>
</dbReference>
<evidence type="ECO:0000256" key="1">
    <source>
        <dbReference type="SAM" id="MobiDB-lite"/>
    </source>
</evidence>
<gene>
    <name evidence="2" type="ORF">K460DRAFT_66224</name>
</gene>
<sequence>MANTANGSLRSYSREASWPFRLQHRRSPLHSMPSFPSFTVIDRPGFGLPLHNSQASAQTSNLPSRPLYRGFPPSRPSPLFCFRNNYHPNVPRPITNHWDLPRGLIACCYTTHPVLPPLPLNQDRYWSRRGPSIVA</sequence>
<dbReference type="GeneID" id="63855857"/>
<feature type="compositionally biased region" description="Polar residues" evidence="1">
    <location>
        <begin position="51"/>
        <end position="63"/>
    </location>
</feature>
<feature type="region of interest" description="Disordered" evidence="1">
    <location>
        <begin position="49"/>
        <end position="68"/>
    </location>
</feature>
<organism evidence="2 3">
    <name type="scientific">Cucurbitaria berberidis CBS 394.84</name>
    <dbReference type="NCBI Taxonomy" id="1168544"/>
    <lineage>
        <taxon>Eukaryota</taxon>
        <taxon>Fungi</taxon>
        <taxon>Dikarya</taxon>
        <taxon>Ascomycota</taxon>
        <taxon>Pezizomycotina</taxon>
        <taxon>Dothideomycetes</taxon>
        <taxon>Pleosporomycetidae</taxon>
        <taxon>Pleosporales</taxon>
        <taxon>Pleosporineae</taxon>
        <taxon>Cucurbitariaceae</taxon>
        <taxon>Cucurbitaria</taxon>
    </lineage>
</organism>
<keyword evidence="3" id="KW-1185">Reference proteome</keyword>
<accession>A0A9P4LAD7</accession>
<reference evidence="2" key="1">
    <citation type="submission" date="2020-01" db="EMBL/GenBank/DDBJ databases">
        <authorList>
            <consortium name="DOE Joint Genome Institute"/>
            <person name="Haridas S."/>
            <person name="Albert R."/>
            <person name="Binder M."/>
            <person name="Bloem J."/>
            <person name="Labutti K."/>
            <person name="Salamov A."/>
            <person name="Andreopoulos B."/>
            <person name="Baker S.E."/>
            <person name="Barry K."/>
            <person name="Bills G."/>
            <person name="Bluhm B.H."/>
            <person name="Cannon C."/>
            <person name="Castanera R."/>
            <person name="Culley D.E."/>
            <person name="Daum C."/>
            <person name="Ezra D."/>
            <person name="Gonzalez J.B."/>
            <person name="Henrissat B."/>
            <person name="Kuo A."/>
            <person name="Liang C."/>
            <person name="Lipzen A."/>
            <person name="Lutzoni F."/>
            <person name="Magnuson J."/>
            <person name="Mondo S."/>
            <person name="Nolan M."/>
            <person name="Ohm R."/>
            <person name="Pangilinan J."/>
            <person name="Park H.-J."/>
            <person name="Ramirez L."/>
            <person name="Alfaro M."/>
            <person name="Sun H."/>
            <person name="Tritt A."/>
            <person name="Yoshinaga Y."/>
            <person name="Zwiers L.-H."/>
            <person name="Turgeon B.G."/>
            <person name="Goodwin S.B."/>
            <person name="Spatafora J.W."/>
            <person name="Crous P.W."/>
            <person name="Grigoriev I.V."/>
        </authorList>
    </citation>
    <scope>NUCLEOTIDE SEQUENCE</scope>
    <source>
        <strain evidence="2">CBS 394.84</strain>
    </source>
</reference>
<dbReference type="Proteomes" id="UP000800039">
    <property type="component" value="Unassembled WGS sequence"/>
</dbReference>